<accession>A0ABY9IST2</accession>
<dbReference type="RefSeq" id="WP_306070384.1">
    <property type="nucleotide sequence ID" value="NZ_CP120988.1"/>
</dbReference>
<protein>
    <recommendedName>
        <fullName evidence="4">DUF4398 domain-containing protein</fullName>
    </recommendedName>
</protein>
<evidence type="ECO:0000313" key="3">
    <source>
        <dbReference type="Proteomes" id="UP001235744"/>
    </source>
</evidence>
<dbReference type="Proteomes" id="UP001235744">
    <property type="component" value="Chromosome"/>
</dbReference>
<feature type="region of interest" description="Disordered" evidence="1">
    <location>
        <begin position="205"/>
        <end position="255"/>
    </location>
</feature>
<proteinExistence type="predicted"/>
<evidence type="ECO:0008006" key="4">
    <source>
        <dbReference type="Google" id="ProtNLM"/>
    </source>
</evidence>
<sequence length="255" mass="28542">MIAGLPLLLALAVLVAVGAAGRQLHRYPGGWKFAFGGAYSAARHDLDNARKALSTLEHAARWELSGAQNAARKADSAHRREVRRTEEELARLREPGRGGYRTEIRDLSLYEHVLVASGTDDWSGDIQLPLHETSIRADHSEWESHVYLTGPDGRRYLLSYPQAELAEEYVRRFVLDVQNAIARDKAFQRDRPALIKETGAELRRLRSSAAGPAEAARRLEEVTARQGGDPRIPQARQELDAAQTRWQALTGRRPR</sequence>
<evidence type="ECO:0000313" key="2">
    <source>
        <dbReference type="EMBL" id="WLQ58478.1"/>
    </source>
</evidence>
<gene>
    <name evidence="2" type="ORF">P8A19_24965</name>
</gene>
<name>A0ABY9IST2_9ACTN</name>
<organism evidence="2 3">
    <name type="scientific">Streptomyces poriferorum</name>
    <dbReference type="NCBI Taxonomy" id="2798799"/>
    <lineage>
        <taxon>Bacteria</taxon>
        <taxon>Bacillati</taxon>
        <taxon>Actinomycetota</taxon>
        <taxon>Actinomycetes</taxon>
        <taxon>Kitasatosporales</taxon>
        <taxon>Streptomycetaceae</taxon>
        <taxon>Streptomyces</taxon>
    </lineage>
</organism>
<keyword evidence="3" id="KW-1185">Reference proteome</keyword>
<reference evidence="2 3" key="1">
    <citation type="submission" date="2023-03" db="EMBL/GenBank/DDBJ databases">
        <title>Isolation and description of six Streptomyces strains from soil environments, able to metabolize different microbial glucans.</title>
        <authorList>
            <person name="Widen T."/>
            <person name="Larsbrink J."/>
        </authorList>
    </citation>
    <scope>NUCLEOTIDE SEQUENCE [LARGE SCALE GENOMIC DNA]</scope>
    <source>
        <strain evidence="2 3">Alt2</strain>
    </source>
</reference>
<dbReference type="EMBL" id="CP120988">
    <property type="protein sequence ID" value="WLQ58478.1"/>
    <property type="molecule type" value="Genomic_DNA"/>
</dbReference>
<evidence type="ECO:0000256" key="1">
    <source>
        <dbReference type="SAM" id="MobiDB-lite"/>
    </source>
</evidence>